<dbReference type="SUPFAM" id="SSF63829">
    <property type="entry name" value="Calcium-dependent phosphotriesterase"/>
    <property type="match status" value="1"/>
</dbReference>
<feature type="region of interest" description="Disordered" evidence="1">
    <location>
        <begin position="39"/>
        <end position="79"/>
    </location>
</feature>
<dbReference type="EMBL" id="CP012333">
    <property type="protein sequence ID" value="AKU94775.1"/>
    <property type="molecule type" value="Genomic_DNA"/>
</dbReference>
<protein>
    <submittedName>
        <fullName evidence="3">Uncharacterized protein</fullName>
    </submittedName>
</protein>
<feature type="compositionally biased region" description="Gly residues" evidence="1">
    <location>
        <begin position="57"/>
        <end position="79"/>
    </location>
</feature>
<accession>A0A0K1PML8</accession>
<evidence type="ECO:0000256" key="1">
    <source>
        <dbReference type="SAM" id="MobiDB-lite"/>
    </source>
</evidence>
<dbReference type="KEGG" id="llu:AKJ09_01439"/>
<proteinExistence type="predicted"/>
<evidence type="ECO:0000313" key="4">
    <source>
        <dbReference type="Proteomes" id="UP000064967"/>
    </source>
</evidence>
<gene>
    <name evidence="3" type="ORF">AKJ09_01439</name>
</gene>
<dbReference type="OrthoDB" id="5512085at2"/>
<keyword evidence="2" id="KW-0732">Signal</keyword>
<feature type="signal peptide" evidence="2">
    <location>
        <begin position="1"/>
        <end position="30"/>
    </location>
</feature>
<sequence length="332" mass="33577">MRMRFFGLRSGGTALLLAALSAMTVGAVGAAGCSGSTDRSLDGYDSNPKSPSADGGNSTGNTGGGTLGNGTTGDGGAGSQGNCSDAAKLVYVVSAENVLYSFAPDKLAFKEIGELDCPSSGATPNSMAVDRSGTAWVNFSDGSLFKVSTKDASCKPTDFQPGQHGFGRFGMAFASNSAGSEDETLYVAGIEGLGEGQGLAKIDLATFELTPLGNYSGDLRGMGAELTGTGEGKLFGFFTTFPNATLASIDKAKGATSNGVDLEGVFTGQAWAFSFWGGDFWFYTSPGDVPSTVTRLAASGDNSIEVVKEDVGNVGRIVGAGVSTCAPTAPPH</sequence>
<keyword evidence="4" id="KW-1185">Reference proteome</keyword>
<organism evidence="3 4">
    <name type="scientific">Labilithrix luteola</name>
    <dbReference type="NCBI Taxonomy" id="1391654"/>
    <lineage>
        <taxon>Bacteria</taxon>
        <taxon>Pseudomonadati</taxon>
        <taxon>Myxococcota</taxon>
        <taxon>Polyangia</taxon>
        <taxon>Polyangiales</taxon>
        <taxon>Labilitrichaceae</taxon>
        <taxon>Labilithrix</taxon>
    </lineage>
</organism>
<feature type="chain" id="PRO_5005466288" evidence="2">
    <location>
        <begin position="31"/>
        <end position="332"/>
    </location>
</feature>
<dbReference type="AlphaFoldDB" id="A0A0K1PML8"/>
<dbReference type="RefSeq" id="WP_146646326.1">
    <property type="nucleotide sequence ID" value="NZ_CP012333.1"/>
</dbReference>
<evidence type="ECO:0000256" key="2">
    <source>
        <dbReference type="SAM" id="SignalP"/>
    </source>
</evidence>
<dbReference type="PROSITE" id="PS51257">
    <property type="entry name" value="PROKAR_LIPOPROTEIN"/>
    <property type="match status" value="1"/>
</dbReference>
<name>A0A0K1PML8_9BACT</name>
<dbReference type="Proteomes" id="UP000064967">
    <property type="component" value="Chromosome"/>
</dbReference>
<reference evidence="3 4" key="1">
    <citation type="submission" date="2015-08" db="EMBL/GenBank/DDBJ databases">
        <authorList>
            <person name="Babu N.S."/>
            <person name="Beckwith C.J."/>
            <person name="Beseler K.G."/>
            <person name="Brison A."/>
            <person name="Carone J.V."/>
            <person name="Caskin T.P."/>
            <person name="Diamond M."/>
            <person name="Durham M.E."/>
            <person name="Foxe J.M."/>
            <person name="Go M."/>
            <person name="Henderson B.A."/>
            <person name="Jones I.B."/>
            <person name="McGettigan J.A."/>
            <person name="Micheletti S.J."/>
            <person name="Nasrallah M.E."/>
            <person name="Ortiz D."/>
            <person name="Piller C.R."/>
            <person name="Privatt S.R."/>
            <person name="Schneider S.L."/>
            <person name="Sharp S."/>
            <person name="Smith T.C."/>
            <person name="Stanton J.D."/>
            <person name="Ullery H.E."/>
            <person name="Wilson R.J."/>
            <person name="Serrano M.G."/>
            <person name="Buck G."/>
            <person name="Lee V."/>
            <person name="Wang Y."/>
            <person name="Carvalho R."/>
            <person name="Voegtly L."/>
            <person name="Shi R."/>
            <person name="Duckworth R."/>
            <person name="Johnson A."/>
            <person name="Loviza R."/>
            <person name="Walstead R."/>
            <person name="Shah Z."/>
            <person name="Kiflezghi M."/>
            <person name="Wade K."/>
            <person name="Ball S.L."/>
            <person name="Bradley K.W."/>
            <person name="Asai D.J."/>
            <person name="Bowman C.A."/>
            <person name="Russell D.A."/>
            <person name="Pope W.H."/>
            <person name="Jacobs-Sera D."/>
            <person name="Hendrix R.W."/>
            <person name="Hatfull G.F."/>
        </authorList>
    </citation>
    <scope>NUCLEOTIDE SEQUENCE [LARGE SCALE GENOMIC DNA]</scope>
    <source>
        <strain evidence="3 4">DSM 27648</strain>
    </source>
</reference>
<dbReference type="STRING" id="1391654.AKJ09_01439"/>
<evidence type="ECO:0000313" key="3">
    <source>
        <dbReference type="EMBL" id="AKU94775.1"/>
    </source>
</evidence>